<evidence type="ECO:0000313" key="1">
    <source>
        <dbReference type="EMBL" id="QJA61543.1"/>
    </source>
</evidence>
<reference evidence="2" key="1">
    <citation type="submission" date="2020-03" db="EMBL/GenBank/DDBJ databases">
        <title>The deep terrestrial virosphere.</title>
        <authorList>
            <person name="Holmfeldt K."/>
            <person name="Nilsson E."/>
            <person name="Simone D."/>
            <person name="Lopez-Fernandez M."/>
            <person name="Wu X."/>
            <person name="de Brujin I."/>
            <person name="Lundin D."/>
            <person name="Andersson A."/>
            <person name="Bertilsson S."/>
            <person name="Dopson M."/>
        </authorList>
    </citation>
    <scope>NUCLEOTIDE SEQUENCE</scope>
    <source>
        <strain evidence="2">MM415A00747</strain>
        <strain evidence="1">MM415B00927</strain>
    </source>
</reference>
<gene>
    <name evidence="2" type="ORF">MM415A00747_0023</name>
    <name evidence="1" type="ORF">MM415B00927_0030</name>
</gene>
<protein>
    <submittedName>
        <fullName evidence="2">Uncharacterized protein</fullName>
    </submittedName>
</protein>
<dbReference type="EMBL" id="MT142416">
    <property type="protein sequence ID" value="QJA80317.1"/>
    <property type="molecule type" value="Genomic_DNA"/>
</dbReference>
<dbReference type="AlphaFoldDB" id="A0A6M3KEE1"/>
<proteinExistence type="predicted"/>
<sequence>MATDVVIQDAEGMVHVTLNGTVAVGEPIAHNGTNWVQADASDATTNLYAQYIAGQGGVSTQEIQAYRACTIYDADAPYTANATQFLSATAGAITETRPTTNGDVIQILGRALDTSHIRIDIKAPYEVEVFYQPSVYDTTNEPGAWAIDSPAWVGPALDTGGEDCYFVGRIPSNAIALSEAKVVFNSIGETTGTIDLFVITAYDGETNTGDTGLAYTATISTGLADNIICYNDATTIFDADAFKADYNFTVAVTGGGTFAGNLQCIGLYMRYLCV</sequence>
<organism evidence="2">
    <name type="scientific">viral metagenome</name>
    <dbReference type="NCBI Taxonomy" id="1070528"/>
    <lineage>
        <taxon>unclassified sequences</taxon>
        <taxon>metagenomes</taxon>
        <taxon>organismal metagenomes</taxon>
    </lineage>
</organism>
<evidence type="ECO:0000313" key="2">
    <source>
        <dbReference type="EMBL" id="QJA80317.1"/>
    </source>
</evidence>
<dbReference type="EMBL" id="MT141444">
    <property type="protein sequence ID" value="QJA61543.1"/>
    <property type="molecule type" value="Genomic_DNA"/>
</dbReference>
<accession>A0A6M3KEE1</accession>
<name>A0A6M3KEE1_9ZZZZ</name>